<evidence type="ECO:0000313" key="2">
    <source>
        <dbReference type="Proteomes" id="UP000777438"/>
    </source>
</evidence>
<gene>
    <name evidence="1" type="ORF">B0T10DRAFT_611214</name>
</gene>
<proteinExistence type="predicted"/>
<sequence length="387" mass="45323">MFIEDYVSKATDPFPPRAYLALPPIASGSDRLFKGHTVGIKPVSFNALTASERDRFLGTFLRYEMLCKVYNPPVWNIIKDTHYAHLLSEAHEKLLPTELKALQCVREYVKAVYGAVFSHLQDAWLPDRPVASPSEPFSTKGLLPRTKYGLLYPDTVYFSAVDYFKTVNDTSSYRLADILPCLGFDLLTHILVSFNKDGRYGQYLKTWLYAFTKQLGSYCSPWSFGEHFFSRYEKSIAFDSAIFFRGLQQESCRNRSATLQLHRHRQSYWQAINDRDPWARQQNQHELQLMIYRQRAWGFFDDTRLYPDTAKHFPTIDDLDEQERIAGKSMAPCYERSRRRSQRWQDWYSGRCIESPLDEERQEPLREVEAVEDNYDDLPRFFGKPSP</sequence>
<keyword evidence="2" id="KW-1185">Reference proteome</keyword>
<dbReference type="OrthoDB" id="5102541at2759"/>
<comment type="caution">
    <text evidence="1">The sequence shown here is derived from an EMBL/GenBank/DDBJ whole genome shotgun (WGS) entry which is preliminary data.</text>
</comment>
<protein>
    <submittedName>
        <fullName evidence="1">Uncharacterized protein</fullName>
    </submittedName>
</protein>
<reference evidence="1 2" key="1">
    <citation type="journal article" date="2021" name="Nat. Commun.">
        <title>Genetic determinants of endophytism in the Arabidopsis root mycobiome.</title>
        <authorList>
            <person name="Mesny F."/>
            <person name="Miyauchi S."/>
            <person name="Thiergart T."/>
            <person name="Pickel B."/>
            <person name="Atanasova L."/>
            <person name="Karlsson M."/>
            <person name="Huettel B."/>
            <person name="Barry K.W."/>
            <person name="Haridas S."/>
            <person name="Chen C."/>
            <person name="Bauer D."/>
            <person name="Andreopoulos W."/>
            <person name="Pangilinan J."/>
            <person name="LaButti K."/>
            <person name="Riley R."/>
            <person name="Lipzen A."/>
            <person name="Clum A."/>
            <person name="Drula E."/>
            <person name="Henrissat B."/>
            <person name="Kohler A."/>
            <person name="Grigoriev I.V."/>
            <person name="Martin F.M."/>
            <person name="Hacquard S."/>
        </authorList>
    </citation>
    <scope>NUCLEOTIDE SEQUENCE [LARGE SCALE GENOMIC DNA]</scope>
    <source>
        <strain evidence="1 2">MPI-CAGE-CH-0241</strain>
    </source>
</reference>
<accession>A0A9P8VQ47</accession>
<name>A0A9P8VQ47_9HYPO</name>
<dbReference type="EMBL" id="JAGPYM010000053">
    <property type="protein sequence ID" value="KAH6871557.1"/>
    <property type="molecule type" value="Genomic_DNA"/>
</dbReference>
<evidence type="ECO:0000313" key="1">
    <source>
        <dbReference type="EMBL" id="KAH6871557.1"/>
    </source>
</evidence>
<dbReference type="Proteomes" id="UP000777438">
    <property type="component" value="Unassembled WGS sequence"/>
</dbReference>
<feature type="non-terminal residue" evidence="1">
    <location>
        <position position="387"/>
    </location>
</feature>
<dbReference type="AlphaFoldDB" id="A0A9P8VQ47"/>
<organism evidence="1 2">
    <name type="scientific">Thelonectria olida</name>
    <dbReference type="NCBI Taxonomy" id="1576542"/>
    <lineage>
        <taxon>Eukaryota</taxon>
        <taxon>Fungi</taxon>
        <taxon>Dikarya</taxon>
        <taxon>Ascomycota</taxon>
        <taxon>Pezizomycotina</taxon>
        <taxon>Sordariomycetes</taxon>
        <taxon>Hypocreomycetidae</taxon>
        <taxon>Hypocreales</taxon>
        <taxon>Nectriaceae</taxon>
        <taxon>Thelonectria</taxon>
    </lineage>
</organism>